<dbReference type="CDD" id="cd04478">
    <property type="entry name" value="RPA2_DBD_D"/>
    <property type="match status" value="1"/>
</dbReference>
<name>A0ABP0UZ40_9BRYO</name>
<dbReference type="InterPro" id="IPR012340">
    <property type="entry name" value="NA-bd_OB-fold"/>
</dbReference>
<evidence type="ECO:0000313" key="8">
    <source>
        <dbReference type="Proteomes" id="UP001497512"/>
    </source>
</evidence>
<proteinExistence type="inferred from homology"/>
<keyword evidence="5" id="KW-0539">Nucleus</keyword>
<evidence type="ECO:0000256" key="3">
    <source>
        <dbReference type="ARBA" id="ARBA00022705"/>
    </source>
</evidence>
<dbReference type="PIRSF" id="PIRSF036949">
    <property type="entry name" value="RPA32"/>
    <property type="match status" value="1"/>
</dbReference>
<protein>
    <recommendedName>
        <fullName evidence="6">Replication protein A C-terminal domain-containing protein</fullName>
    </recommendedName>
</protein>
<dbReference type="Proteomes" id="UP001497512">
    <property type="component" value="Chromosome 8"/>
</dbReference>
<evidence type="ECO:0000256" key="2">
    <source>
        <dbReference type="ARBA" id="ARBA00007815"/>
    </source>
</evidence>
<dbReference type="InterPro" id="IPR036390">
    <property type="entry name" value="WH_DNA-bd_sf"/>
</dbReference>
<sequence length="282" mass="30726">MYSGAGGGDGSMFAGGGFMPSQSQANDFGGGGGRRSGSQNSGLLPLTAKMISQAIQKPSDENFYVDGVDVNNVTLVGMVHDKEERATDVSFQLDDTTGQIEVKRWSVLLTLLAHHSPWNFTYVRVHGHLRSFQGKRNIVAFSVRPITDFNELTFHFLEVIYVHLSNIRAQGGTAAAPTHAATAGVGPHGIATIATNPSHYNQYLPPASAMVGGNVDECQKRVHMIFEEPESLLIEQGLHIDQVAQRMVGYSRQQVKEAIEFLVNEGFVYSTIDDDHYKSTNA</sequence>
<dbReference type="SUPFAM" id="SSF46785">
    <property type="entry name" value="Winged helix' DNA-binding domain"/>
    <property type="match status" value="1"/>
</dbReference>
<dbReference type="Gene3D" id="2.40.50.140">
    <property type="entry name" value="Nucleic acid-binding proteins"/>
    <property type="match status" value="1"/>
</dbReference>
<organism evidence="7 8">
    <name type="scientific">Sphagnum troendelagicum</name>
    <dbReference type="NCBI Taxonomy" id="128251"/>
    <lineage>
        <taxon>Eukaryota</taxon>
        <taxon>Viridiplantae</taxon>
        <taxon>Streptophyta</taxon>
        <taxon>Embryophyta</taxon>
        <taxon>Bryophyta</taxon>
        <taxon>Sphagnophytina</taxon>
        <taxon>Sphagnopsida</taxon>
        <taxon>Sphagnales</taxon>
        <taxon>Sphagnaceae</taxon>
        <taxon>Sphagnum</taxon>
    </lineage>
</organism>
<dbReference type="Pfam" id="PF08784">
    <property type="entry name" value="RPA_C"/>
    <property type="match status" value="1"/>
</dbReference>
<evidence type="ECO:0000256" key="1">
    <source>
        <dbReference type="ARBA" id="ARBA00004123"/>
    </source>
</evidence>
<dbReference type="PANTHER" id="PTHR13989:SF16">
    <property type="entry name" value="REPLICATION PROTEIN A2"/>
    <property type="match status" value="1"/>
</dbReference>
<evidence type="ECO:0000259" key="6">
    <source>
        <dbReference type="Pfam" id="PF08784"/>
    </source>
</evidence>
<dbReference type="InterPro" id="IPR014646">
    <property type="entry name" value="Rfa2/RPA32"/>
</dbReference>
<comment type="subcellular location">
    <subcellularLocation>
        <location evidence="1">Nucleus</location>
    </subcellularLocation>
</comment>
<accession>A0ABP0UZ40</accession>
<keyword evidence="4" id="KW-0238">DNA-binding</keyword>
<dbReference type="Gene3D" id="1.10.10.10">
    <property type="entry name" value="Winged helix-like DNA-binding domain superfamily/Winged helix DNA-binding domain"/>
    <property type="match status" value="1"/>
</dbReference>
<evidence type="ECO:0000313" key="7">
    <source>
        <dbReference type="EMBL" id="CAK9233904.1"/>
    </source>
</evidence>
<dbReference type="PANTHER" id="PTHR13989">
    <property type="entry name" value="REPLICATION PROTEIN A-RELATED"/>
    <property type="match status" value="1"/>
</dbReference>
<feature type="domain" description="Replication protein A C-terminal" evidence="6">
    <location>
        <begin position="163"/>
        <end position="275"/>
    </location>
</feature>
<dbReference type="InterPro" id="IPR014892">
    <property type="entry name" value="RPA_C"/>
</dbReference>
<keyword evidence="8" id="KW-1185">Reference proteome</keyword>
<comment type="similarity">
    <text evidence="2">Belongs to the replication factor A protein 2 family.</text>
</comment>
<gene>
    <name evidence="7" type="ORF">CSSPTR1EN2_LOCUS21817</name>
</gene>
<dbReference type="InterPro" id="IPR040260">
    <property type="entry name" value="RFA2-like"/>
</dbReference>
<reference evidence="7" key="1">
    <citation type="submission" date="2024-02" db="EMBL/GenBank/DDBJ databases">
        <authorList>
            <consortium name="ELIXIR-Norway"/>
            <consortium name="Elixir Norway"/>
        </authorList>
    </citation>
    <scope>NUCLEOTIDE SEQUENCE</scope>
</reference>
<dbReference type="InterPro" id="IPR036388">
    <property type="entry name" value="WH-like_DNA-bd_sf"/>
</dbReference>
<keyword evidence="3" id="KW-0235">DNA replication</keyword>
<evidence type="ECO:0000256" key="4">
    <source>
        <dbReference type="ARBA" id="ARBA00023125"/>
    </source>
</evidence>
<dbReference type="EMBL" id="OZ019900">
    <property type="protein sequence ID" value="CAK9233904.1"/>
    <property type="molecule type" value="Genomic_DNA"/>
</dbReference>
<dbReference type="SUPFAM" id="SSF50249">
    <property type="entry name" value="Nucleic acid-binding proteins"/>
    <property type="match status" value="1"/>
</dbReference>
<evidence type="ECO:0000256" key="5">
    <source>
        <dbReference type="ARBA" id="ARBA00023242"/>
    </source>
</evidence>